<dbReference type="InterPro" id="IPR001789">
    <property type="entry name" value="Sig_transdc_resp-reg_receiver"/>
</dbReference>
<evidence type="ECO:0000256" key="4">
    <source>
        <dbReference type="ARBA" id="ARBA00023012"/>
    </source>
</evidence>
<evidence type="ECO:0000256" key="1">
    <source>
        <dbReference type="ARBA" id="ARBA00000085"/>
    </source>
</evidence>
<feature type="transmembrane region" description="Helical" evidence="6">
    <location>
        <begin position="148"/>
        <end position="165"/>
    </location>
</feature>
<evidence type="ECO:0000256" key="5">
    <source>
        <dbReference type="PROSITE-ProRule" id="PRU00169"/>
    </source>
</evidence>
<evidence type="ECO:0000313" key="10">
    <source>
        <dbReference type="Proteomes" id="UP000071641"/>
    </source>
</evidence>
<comment type="catalytic activity">
    <reaction evidence="1">
        <text>ATP + protein L-histidine = ADP + protein N-phospho-L-histidine.</text>
        <dbReference type="EC" id="2.7.13.3"/>
    </reaction>
</comment>
<dbReference type="InterPro" id="IPR011006">
    <property type="entry name" value="CheY-like_superfamily"/>
</dbReference>
<dbReference type="SMART" id="SM00388">
    <property type="entry name" value="HisKA"/>
    <property type="match status" value="1"/>
</dbReference>
<feature type="domain" description="Response regulatory" evidence="8">
    <location>
        <begin position="481"/>
        <end position="598"/>
    </location>
</feature>
<dbReference type="Pfam" id="PF00072">
    <property type="entry name" value="Response_reg"/>
    <property type="match status" value="1"/>
</dbReference>
<dbReference type="InterPro" id="IPR005467">
    <property type="entry name" value="His_kinase_dom"/>
</dbReference>
<keyword evidence="9" id="KW-0808">Transferase</keyword>
<dbReference type="InterPro" id="IPR004358">
    <property type="entry name" value="Sig_transdc_His_kin-like_C"/>
</dbReference>
<dbReference type="EC" id="2.7.13.3" evidence="2"/>
<dbReference type="PROSITE" id="PS50109">
    <property type="entry name" value="HIS_KIN"/>
    <property type="match status" value="1"/>
</dbReference>
<feature type="domain" description="Histidine kinase" evidence="7">
    <location>
        <begin position="241"/>
        <end position="458"/>
    </location>
</feature>
<dbReference type="PRINTS" id="PR00344">
    <property type="entry name" value="BCTRLSENSOR"/>
</dbReference>
<dbReference type="CDD" id="cd00082">
    <property type="entry name" value="HisKA"/>
    <property type="match status" value="1"/>
</dbReference>
<evidence type="ECO:0000313" key="9">
    <source>
        <dbReference type="EMBL" id="CZF81161.1"/>
    </source>
</evidence>
<dbReference type="OrthoDB" id="9810730at2"/>
<keyword evidence="4" id="KW-0902">Two-component regulatory system</keyword>
<keyword evidence="9" id="KW-0418">Kinase</keyword>
<evidence type="ECO:0000256" key="6">
    <source>
        <dbReference type="SAM" id="Phobius"/>
    </source>
</evidence>
<proteinExistence type="predicted"/>
<dbReference type="PROSITE" id="PS50110">
    <property type="entry name" value="RESPONSE_REGULATORY"/>
    <property type="match status" value="1"/>
</dbReference>
<organism evidence="9 10">
    <name type="scientific">Grimontia celer</name>
    <dbReference type="NCBI Taxonomy" id="1796497"/>
    <lineage>
        <taxon>Bacteria</taxon>
        <taxon>Pseudomonadati</taxon>
        <taxon>Pseudomonadota</taxon>
        <taxon>Gammaproteobacteria</taxon>
        <taxon>Vibrionales</taxon>
        <taxon>Vibrionaceae</taxon>
        <taxon>Grimontia</taxon>
    </lineage>
</organism>
<name>A0A128F4E2_9GAMM</name>
<dbReference type="Pfam" id="PF02518">
    <property type="entry name" value="HATPase_c"/>
    <property type="match status" value="1"/>
</dbReference>
<dbReference type="Gene3D" id="1.10.287.130">
    <property type="match status" value="1"/>
</dbReference>
<dbReference type="RefSeq" id="WP_082804342.1">
    <property type="nucleotide sequence ID" value="NZ_FIZX01000002.1"/>
</dbReference>
<keyword evidence="6" id="KW-1133">Transmembrane helix</keyword>
<evidence type="ECO:0000256" key="2">
    <source>
        <dbReference type="ARBA" id="ARBA00012438"/>
    </source>
</evidence>
<gene>
    <name evidence="9" type="primary">luxQ_3</name>
    <name evidence="9" type="ORF">GCE9029_02433</name>
</gene>
<dbReference type="EMBL" id="FIZX01000002">
    <property type="protein sequence ID" value="CZF81161.1"/>
    <property type="molecule type" value="Genomic_DNA"/>
</dbReference>
<dbReference type="InterPro" id="IPR036890">
    <property type="entry name" value="HATPase_C_sf"/>
</dbReference>
<dbReference type="Pfam" id="PF00512">
    <property type="entry name" value="HisKA"/>
    <property type="match status" value="1"/>
</dbReference>
<evidence type="ECO:0000256" key="3">
    <source>
        <dbReference type="ARBA" id="ARBA00022553"/>
    </source>
</evidence>
<keyword evidence="3 5" id="KW-0597">Phosphoprotein</keyword>
<dbReference type="STRING" id="1796497.GCE9029_02433"/>
<dbReference type="CDD" id="cd16922">
    <property type="entry name" value="HATPase_EvgS-ArcB-TorS-like"/>
    <property type="match status" value="1"/>
</dbReference>
<reference evidence="10" key="1">
    <citation type="submission" date="2016-02" db="EMBL/GenBank/DDBJ databases">
        <authorList>
            <person name="Rodrigo-Torres Lidia"/>
            <person name="Arahal R.David."/>
        </authorList>
    </citation>
    <scope>NUCLEOTIDE SEQUENCE [LARGE SCALE GENOMIC DNA]</scope>
    <source>
        <strain evidence="10">CECT 9029</strain>
    </source>
</reference>
<sequence>MKQLPLWLRYMLSVLALTMALSFIAGEAVRSFERNYLSERMDNQIRANFSALTSALSSDVLTKSSGALNNKLALMAEHYPDLCYISIVTEGGVEIGQWGDKPHDDNPMALNFINPVNYRDIRVGDMQISMSKKQMLADIELHVEKMRIYTAVTLLVLGLMIYLISQKMVFSPLSKINQRLIEVADQEGHPREHLDEITRLSKSVDDLEFHIERLKFRELELDHAREQAVAANMAKSQFIATMSHEIRTPMNAILGAIDILKEEELPEQCETLTNMADDAAHLLLNQLNDILDYSKIDVGAIKIEEKEFDVTEMARGVMSMFEKSANAKSLQLRFDDRLNHHVVAKTDEGKLSQVMTNLVGNAIKFTQFGEVELMLSHQFPNGLRIQVRDSGIGIEPEYQNLIFEPFTQKDATFSRTYGGVGMGLAISKRLVELMGGEIKLESHVGLGSEFTVLLPCELHYPEEYEPATLSRKAFRSDTGTAILLVEDNAANQLIARTMLERAGFKVTTANNGKEAINAVEKDEFALVLMDLQMPEMDGFTACETIRTLNEQGRTLPILAMTANVSEKDKAKCKEVGMDDFLAKPVNKRTMIDVIENWTGKKHISFDA</sequence>
<dbReference type="SMART" id="SM00448">
    <property type="entry name" value="REC"/>
    <property type="match status" value="1"/>
</dbReference>
<keyword evidence="6" id="KW-0812">Transmembrane</keyword>
<dbReference type="PANTHER" id="PTHR45339">
    <property type="entry name" value="HYBRID SIGNAL TRANSDUCTION HISTIDINE KINASE J"/>
    <property type="match status" value="1"/>
</dbReference>
<dbReference type="SMART" id="SM00387">
    <property type="entry name" value="HATPase_c"/>
    <property type="match status" value="1"/>
</dbReference>
<dbReference type="Proteomes" id="UP000071641">
    <property type="component" value="Unassembled WGS sequence"/>
</dbReference>
<accession>A0A128F4E2</accession>
<evidence type="ECO:0000259" key="7">
    <source>
        <dbReference type="PROSITE" id="PS50109"/>
    </source>
</evidence>
<dbReference type="Gene3D" id="3.30.565.10">
    <property type="entry name" value="Histidine kinase-like ATPase, C-terminal domain"/>
    <property type="match status" value="1"/>
</dbReference>
<dbReference type="InterPro" id="IPR036097">
    <property type="entry name" value="HisK_dim/P_sf"/>
</dbReference>
<dbReference type="AlphaFoldDB" id="A0A128F4E2"/>
<dbReference type="GO" id="GO:0000155">
    <property type="term" value="F:phosphorelay sensor kinase activity"/>
    <property type="evidence" value="ECO:0007669"/>
    <property type="project" value="InterPro"/>
</dbReference>
<evidence type="ECO:0000259" key="8">
    <source>
        <dbReference type="PROSITE" id="PS50110"/>
    </source>
</evidence>
<feature type="transmembrane region" description="Helical" evidence="6">
    <location>
        <begin position="6"/>
        <end position="25"/>
    </location>
</feature>
<dbReference type="Gene3D" id="3.40.50.2300">
    <property type="match status" value="1"/>
</dbReference>
<dbReference type="InterPro" id="IPR003594">
    <property type="entry name" value="HATPase_dom"/>
</dbReference>
<dbReference type="FunFam" id="3.30.565.10:FF:000010">
    <property type="entry name" value="Sensor histidine kinase RcsC"/>
    <property type="match status" value="1"/>
</dbReference>
<dbReference type="SUPFAM" id="SSF52172">
    <property type="entry name" value="CheY-like"/>
    <property type="match status" value="1"/>
</dbReference>
<dbReference type="InterPro" id="IPR003661">
    <property type="entry name" value="HisK_dim/P_dom"/>
</dbReference>
<keyword evidence="10" id="KW-1185">Reference proteome</keyword>
<dbReference type="SUPFAM" id="SSF55874">
    <property type="entry name" value="ATPase domain of HSP90 chaperone/DNA topoisomerase II/histidine kinase"/>
    <property type="match status" value="1"/>
</dbReference>
<dbReference type="SUPFAM" id="SSF47384">
    <property type="entry name" value="Homodimeric domain of signal transducing histidine kinase"/>
    <property type="match status" value="1"/>
</dbReference>
<keyword evidence="6" id="KW-0472">Membrane</keyword>
<dbReference type="PANTHER" id="PTHR45339:SF1">
    <property type="entry name" value="HYBRID SIGNAL TRANSDUCTION HISTIDINE KINASE J"/>
    <property type="match status" value="1"/>
</dbReference>
<dbReference type="CDD" id="cd17546">
    <property type="entry name" value="REC_hyHK_CKI1_RcsC-like"/>
    <property type="match status" value="1"/>
</dbReference>
<protein>
    <recommendedName>
        <fullName evidence="2">histidine kinase</fullName>
        <ecNumber evidence="2">2.7.13.3</ecNumber>
    </recommendedName>
</protein>
<feature type="modified residue" description="4-aspartylphosphate" evidence="5">
    <location>
        <position position="530"/>
    </location>
</feature>